<dbReference type="GO" id="GO:0005829">
    <property type="term" value="C:cytosol"/>
    <property type="evidence" value="ECO:0007669"/>
    <property type="project" value="TreeGrafter"/>
</dbReference>
<evidence type="ECO:0000256" key="1">
    <source>
        <dbReference type="ARBA" id="ARBA00022676"/>
    </source>
</evidence>
<sequence>MHDASAALSAGRPVDVATWSSFWDELSADTLDPGEPASLMAELSLDSVAPETLTDLVRSLHARRTGPVRPFPGAVNVVGTGGGASTFNVSTAAAFVAAALGARVVKTGSRAHSSRYGSIDLLTRLGVPLTKSYDETAASLARHGIAFAGHFVYPVELTVLARRILPLPMRRYGRVLNALGPFLPALPGTRQLTGLSSPALLPLARRLAAAVDDREVWLCTNDIGADELVSFADNVVRPGAGAPERLLNPRNLGTADGTLTDLAPVSEPDRVVEHFLDVVSGRAGEVATQTVALNAAALAIAAERESEWRPALTSAMEAMRDGAARGLIDAVRAGGSAPSPLVGEAASGD</sequence>
<keyword evidence="3" id="KW-0028">Amino-acid biosynthesis</keyword>
<keyword evidence="7" id="KW-1185">Reference proteome</keyword>
<dbReference type="EMBL" id="QTTT01000001">
    <property type="protein sequence ID" value="REE99948.1"/>
    <property type="molecule type" value="Genomic_DNA"/>
</dbReference>
<dbReference type="Gene3D" id="3.40.1030.10">
    <property type="entry name" value="Nucleoside phosphorylase/phosphoribosyltransferase catalytic domain"/>
    <property type="match status" value="1"/>
</dbReference>
<keyword evidence="1 6" id="KW-0328">Glycosyltransferase</keyword>
<dbReference type="Pfam" id="PF00591">
    <property type="entry name" value="Glycos_transf_3"/>
    <property type="match status" value="1"/>
</dbReference>
<name>A0A3D9SVV7_9ACTN</name>
<organism evidence="6 7">
    <name type="scientific">Thermomonospora umbrina</name>
    <dbReference type="NCBI Taxonomy" id="111806"/>
    <lineage>
        <taxon>Bacteria</taxon>
        <taxon>Bacillati</taxon>
        <taxon>Actinomycetota</taxon>
        <taxon>Actinomycetes</taxon>
        <taxon>Streptosporangiales</taxon>
        <taxon>Thermomonosporaceae</taxon>
        <taxon>Thermomonospora</taxon>
    </lineage>
</organism>
<dbReference type="SUPFAM" id="SSF52418">
    <property type="entry name" value="Nucleoside phosphorylase/phosphoribosyltransferase catalytic domain"/>
    <property type="match status" value="1"/>
</dbReference>
<dbReference type="GO" id="GO:0000162">
    <property type="term" value="P:L-tryptophan biosynthetic process"/>
    <property type="evidence" value="ECO:0007669"/>
    <property type="project" value="UniProtKB-KW"/>
</dbReference>
<evidence type="ECO:0000256" key="3">
    <source>
        <dbReference type="ARBA" id="ARBA00022822"/>
    </source>
</evidence>
<evidence type="ECO:0000313" key="7">
    <source>
        <dbReference type="Proteomes" id="UP000256661"/>
    </source>
</evidence>
<feature type="domain" description="Glycosyl transferase family 3" evidence="5">
    <location>
        <begin position="74"/>
        <end position="324"/>
    </location>
</feature>
<evidence type="ECO:0000256" key="4">
    <source>
        <dbReference type="ARBA" id="ARBA00023141"/>
    </source>
</evidence>
<protein>
    <submittedName>
        <fullName evidence="6">Anthranilate phosphoribosyltransferase</fullName>
    </submittedName>
</protein>
<dbReference type="InterPro" id="IPR035902">
    <property type="entry name" value="Nuc_phospho_transferase"/>
</dbReference>
<dbReference type="InterPro" id="IPR005940">
    <property type="entry name" value="Anthranilate_Pribosyl_Tfrase"/>
</dbReference>
<evidence type="ECO:0000313" key="6">
    <source>
        <dbReference type="EMBL" id="REE99948.1"/>
    </source>
</evidence>
<comment type="caution">
    <text evidence="6">The sequence shown here is derived from an EMBL/GenBank/DDBJ whole genome shotgun (WGS) entry which is preliminary data.</text>
</comment>
<keyword evidence="4" id="KW-0057">Aromatic amino acid biosynthesis</keyword>
<dbReference type="GO" id="GO:0004048">
    <property type="term" value="F:anthranilate phosphoribosyltransferase activity"/>
    <property type="evidence" value="ECO:0007669"/>
    <property type="project" value="InterPro"/>
</dbReference>
<keyword evidence="2 6" id="KW-0808">Transferase</keyword>
<evidence type="ECO:0000259" key="5">
    <source>
        <dbReference type="Pfam" id="PF00591"/>
    </source>
</evidence>
<dbReference type="Proteomes" id="UP000256661">
    <property type="component" value="Unassembled WGS sequence"/>
</dbReference>
<dbReference type="RefSeq" id="WP_211328785.1">
    <property type="nucleotide sequence ID" value="NZ_QTTT01000001.1"/>
</dbReference>
<dbReference type="AlphaFoldDB" id="A0A3D9SVV7"/>
<accession>A0A3D9SVV7</accession>
<dbReference type="PANTHER" id="PTHR43285">
    <property type="entry name" value="ANTHRANILATE PHOSPHORIBOSYLTRANSFERASE"/>
    <property type="match status" value="1"/>
</dbReference>
<keyword evidence="3" id="KW-0822">Tryptophan biosynthesis</keyword>
<dbReference type="PANTHER" id="PTHR43285:SF2">
    <property type="entry name" value="ANTHRANILATE PHOSPHORIBOSYLTRANSFERASE"/>
    <property type="match status" value="1"/>
</dbReference>
<reference evidence="6 7" key="1">
    <citation type="submission" date="2018-08" db="EMBL/GenBank/DDBJ databases">
        <title>Sequencing the genomes of 1000 actinobacteria strains.</title>
        <authorList>
            <person name="Klenk H.-P."/>
        </authorList>
    </citation>
    <scope>NUCLEOTIDE SEQUENCE [LARGE SCALE GENOMIC DNA]</scope>
    <source>
        <strain evidence="6 7">DSM 43927</strain>
    </source>
</reference>
<proteinExistence type="predicted"/>
<dbReference type="InterPro" id="IPR000312">
    <property type="entry name" value="Glycosyl_Trfase_fam3"/>
</dbReference>
<gene>
    <name evidence="6" type="ORF">DFJ69_5467</name>
</gene>
<evidence type="ECO:0000256" key="2">
    <source>
        <dbReference type="ARBA" id="ARBA00022679"/>
    </source>
</evidence>